<dbReference type="InterPro" id="IPR055411">
    <property type="entry name" value="LRR_FXL15/At3g58940/PEG3-like"/>
</dbReference>
<dbReference type="Pfam" id="PF24758">
    <property type="entry name" value="LRR_At5g56370"/>
    <property type="match status" value="1"/>
</dbReference>
<dbReference type="InterPro" id="IPR006566">
    <property type="entry name" value="FBD"/>
</dbReference>
<dbReference type="AlphaFoldDB" id="A0A2K3NF33"/>
<dbReference type="InterPro" id="IPR036047">
    <property type="entry name" value="F-box-like_dom_sf"/>
</dbReference>
<sequence>MADDRISNLPKHILCHILSFLPTEYAFATRILSKKWLPLWLSIPSLDFDQHRSTSLLPSSSSFIQFVYAAILGRPIHQPIKTLRLKGDCSNFHAKILLKAIADRKVENLQIDISNRENYFVFCKLPSTIFTIKTLVVLNLQSANFNVFPSSVHLPSLKSLHLENVRFLDSEYFVNLLNGCPILENLKIEIVAFEFNNDPSFKRKFKTLSNLVRADVIHVMMMHSHVPVRIFCNAEFLRLDEFWDVDIPTFPNLIHMELSLRSNDQWKSVFDILNHCPQLQTFVIENVFWSTDTGSGIWPDTHVVVPECFSSQLRKCVFIDFTGRECEMRFVKFVMQNSTLLRTMAIFSKPDLIHEETHEMLKELASCPRSSAACELLFM</sequence>
<evidence type="ECO:0000259" key="1">
    <source>
        <dbReference type="SMART" id="SM00256"/>
    </source>
</evidence>
<dbReference type="InterPro" id="IPR001810">
    <property type="entry name" value="F-box_dom"/>
</dbReference>
<proteinExistence type="predicted"/>
<feature type="domain" description="F-box" evidence="1">
    <location>
        <begin position="9"/>
        <end position="49"/>
    </location>
</feature>
<dbReference type="EMBL" id="ASHM01020376">
    <property type="protein sequence ID" value="PNY01645.1"/>
    <property type="molecule type" value="Genomic_DNA"/>
</dbReference>
<dbReference type="PANTHER" id="PTHR31900">
    <property type="entry name" value="F-BOX/RNI SUPERFAMILY PROTEIN-RELATED"/>
    <property type="match status" value="1"/>
</dbReference>
<dbReference type="Pfam" id="PF00646">
    <property type="entry name" value="F-box"/>
    <property type="match status" value="1"/>
</dbReference>
<feature type="domain" description="FBD" evidence="2">
    <location>
        <begin position="307"/>
        <end position="379"/>
    </location>
</feature>
<dbReference type="InterPro" id="IPR032675">
    <property type="entry name" value="LRR_dom_sf"/>
</dbReference>
<dbReference type="CDD" id="cd22160">
    <property type="entry name" value="F-box_AtFBL13-like"/>
    <property type="match status" value="1"/>
</dbReference>
<dbReference type="InterPro" id="IPR050232">
    <property type="entry name" value="FBL13/AtMIF1-like"/>
</dbReference>
<evidence type="ECO:0000313" key="3">
    <source>
        <dbReference type="EMBL" id="PNY01645.1"/>
    </source>
</evidence>
<reference evidence="3 4" key="1">
    <citation type="journal article" date="2014" name="Am. J. Bot.">
        <title>Genome assembly and annotation for red clover (Trifolium pratense; Fabaceae).</title>
        <authorList>
            <person name="Istvanek J."/>
            <person name="Jaros M."/>
            <person name="Krenek A."/>
            <person name="Repkova J."/>
        </authorList>
    </citation>
    <scope>NUCLEOTIDE SEQUENCE [LARGE SCALE GENOMIC DNA]</scope>
    <source>
        <strain evidence="4">cv. Tatra</strain>
        <tissue evidence="3">Young leaves</tissue>
    </source>
</reference>
<reference evidence="3 4" key="2">
    <citation type="journal article" date="2017" name="Front. Plant Sci.">
        <title>Gene Classification and Mining of Molecular Markers Useful in Red Clover (Trifolium pratense) Breeding.</title>
        <authorList>
            <person name="Istvanek J."/>
            <person name="Dluhosova J."/>
            <person name="Dluhos P."/>
            <person name="Patkova L."/>
            <person name="Nedelnik J."/>
            <person name="Repkova J."/>
        </authorList>
    </citation>
    <scope>NUCLEOTIDE SEQUENCE [LARGE SCALE GENOMIC DNA]</scope>
    <source>
        <strain evidence="4">cv. Tatra</strain>
        <tissue evidence="3">Young leaves</tissue>
    </source>
</reference>
<evidence type="ECO:0000313" key="4">
    <source>
        <dbReference type="Proteomes" id="UP000236291"/>
    </source>
</evidence>
<dbReference type="PANTHER" id="PTHR31900:SF34">
    <property type="entry name" value="EMB|CAB62440.1-RELATED"/>
    <property type="match status" value="1"/>
</dbReference>
<dbReference type="SUPFAM" id="SSF52047">
    <property type="entry name" value="RNI-like"/>
    <property type="match status" value="1"/>
</dbReference>
<protein>
    <submittedName>
        <fullName evidence="3">F-box/LRR-repeat protein</fullName>
    </submittedName>
</protein>
<gene>
    <name evidence="3" type="ORF">L195_g024946</name>
</gene>
<dbReference type="Proteomes" id="UP000236291">
    <property type="component" value="Unassembled WGS sequence"/>
</dbReference>
<dbReference type="STRING" id="57577.A0A2K3NF33"/>
<dbReference type="Gene3D" id="3.80.10.10">
    <property type="entry name" value="Ribonuclease Inhibitor"/>
    <property type="match status" value="1"/>
</dbReference>
<dbReference type="SMART" id="SM00579">
    <property type="entry name" value="FBD"/>
    <property type="match status" value="1"/>
</dbReference>
<dbReference type="InterPro" id="IPR053781">
    <property type="entry name" value="F-box_AtFBL13-like"/>
</dbReference>
<dbReference type="Pfam" id="PF08387">
    <property type="entry name" value="FBD"/>
    <property type="match status" value="1"/>
</dbReference>
<organism evidence="3 4">
    <name type="scientific">Trifolium pratense</name>
    <name type="common">Red clover</name>
    <dbReference type="NCBI Taxonomy" id="57577"/>
    <lineage>
        <taxon>Eukaryota</taxon>
        <taxon>Viridiplantae</taxon>
        <taxon>Streptophyta</taxon>
        <taxon>Embryophyta</taxon>
        <taxon>Tracheophyta</taxon>
        <taxon>Spermatophyta</taxon>
        <taxon>Magnoliopsida</taxon>
        <taxon>eudicotyledons</taxon>
        <taxon>Gunneridae</taxon>
        <taxon>Pentapetalae</taxon>
        <taxon>rosids</taxon>
        <taxon>fabids</taxon>
        <taxon>Fabales</taxon>
        <taxon>Fabaceae</taxon>
        <taxon>Papilionoideae</taxon>
        <taxon>50 kb inversion clade</taxon>
        <taxon>NPAAA clade</taxon>
        <taxon>Hologalegina</taxon>
        <taxon>IRL clade</taxon>
        <taxon>Trifolieae</taxon>
        <taxon>Trifolium</taxon>
    </lineage>
</organism>
<name>A0A2K3NF33_TRIPR</name>
<comment type="caution">
    <text evidence="3">The sequence shown here is derived from an EMBL/GenBank/DDBJ whole genome shotgun (WGS) entry which is preliminary data.</text>
</comment>
<accession>A0A2K3NF33</accession>
<evidence type="ECO:0000259" key="2">
    <source>
        <dbReference type="SMART" id="SM00579"/>
    </source>
</evidence>
<dbReference type="SUPFAM" id="SSF81383">
    <property type="entry name" value="F-box domain"/>
    <property type="match status" value="1"/>
</dbReference>
<dbReference type="SMART" id="SM00256">
    <property type="entry name" value="FBOX"/>
    <property type="match status" value="1"/>
</dbReference>